<reference evidence="6" key="1">
    <citation type="submission" date="2023-05" db="EMBL/GenBank/DDBJ databases">
        <title>Mycoplasma phocimorsus sp. nov., isolated from Scandinavian patients with seal finger or septic arthritis after contact with seals.</title>
        <authorList>
            <person name="Skafte-Holm A."/>
            <person name="Pedersen T.R."/>
            <person name="Froelund M."/>
            <person name="Stegger M."/>
            <person name="Qvortrup K."/>
            <person name="Michaels D.L."/>
            <person name="Brown D.R."/>
            <person name="Jensen J.S."/>
        </authorList>
    </citation>
    <scope>NUCLEOTIDE SEQUENCE</scope>
    <source>
        <strain evidence="6">M5725</strain>
    </source>
</reference>
<keyword evidence="3 5" id="KW-1133">Transmembrane helix</keyword>
<gene>
    <name evidence="6" type="ORF">QLQ80_00980</name>
</gene>
<accession>A0AAJ1PTN0</accession>
<dbReference type="EMBL" id="JASDDP010000010">
    <property type="protein sequence ID" value="MDJ1645665.1"/>
    <property type="molecule type" value="Genomic_DNA"/>
</dbReference>
<dbReference type="SMART" id="SM00679">
    <property type="entry name" value="CTNS"/>
    <property type="match status" value="1"/>
</dbReference>
<evidence type="ECO:0000256" key="1">
    <source>
        <dbReference type="ARBA" id="ARBA00004141"/>
    </source>
</evidence>
<name>A0AAJ1PTN0_9MOLU</name>
<feature type="transmembrane region" description="Helical" evidence="5">
    <location>
        <begin position="167"/>
        <end position="185"/>
    </location>
</feature>
<dbReference type="Proteomes" id="UP001224428">
    <property type="component" value="Unassembled WGS sequence"/>
</dbReference>
<comment type="subcellular location">
    <subcellularLocation>
        <location evidence="1">Membrane</location>
        <topology evidence="1">Multi-pass membrane protein</topology>
    </subcellularLocation>
</comment>
<evidence type="ECO:0000256" key="5">
    <source>
        <dbReference type="SAM" id="Phobius"/>
    </source>
</evidence>
<evidence type="ECO:0000313" key="6">
    <source>
        <dbReference type="EMBL" id="MDJ1645665.1"/>
    </source>
</evidence>
<dbReference type="AlphaFoldDB" id="A0AAJ1PTN0"/>
<sequence length="265" mass="29816">MKEFFRLWAEHDKFGYMGKIGFICGVFALVITVLLALPQFIKVVKERKTGKNVNFTSFWIFNSGLLLWIVFAGFMPGGLVPPLVANLASVLLYSVMIFFLYFYKEWENKEAKRKGLIIVGAILTLKGIFAIILSALWLTDQSVNVQILDNGIVDRTNAILPVITQEWLQIAMGVIIPIFTAVAFIPQIIEGFKRKSFQGVSLVFSLAALVMNVLWWMYWFAFGLGQSFSVVSILTLSWQTVSIAIFLINFAGSLIYSEKSIQQAA</sequence>
<feature type="transmembrane region" description="Helical" evidence="5">
    <location>
        <begin position="53"/>
        <end position="71"/>
    </location>
</feature>
<dbReference type="RefSeq" id="WP_283823466.1">
    <property type="nucleotide sequence ID" value="NZ_JASDAY010000016.1"/>
</dbReference>
<evidence type="ECO:0000256" key="2">
    <source>
        <dbReference type="ARBA" id="ARBA00022692"/>
    </source>
</evidence>
<keyword evidence="7" id="KW-1185">Reference proteome</keyword>
<protein>
    <submittedName>
        <fullName evidence="6">PQ-loop domain-containing transporter</fullName>
    </submittedName>
</protein>
<evidence type="ECO:0000313" key="7">
    <source>
        <dbReference type="Proteomes" id="UP001224428"/>
    </source>
</evidence>
<feature type="transmembrane region" description="Helical" evidence="5">
    <location>
        <begin position="83"/>
        <end position="103"/>
    </location>
</feature>
<feature type="transmembrane region" description="Helical" evidence="5">
    <location>
        <begin position="230"/>
        <end position="256"/>
    </location>
</feature>
<organism evidence="6 7">
    <name type="scientific">Mycoplasma phocimorsus</name>
    <dbReference type="NCBI Taxonomy" id="3045839"/>
    <lineage>
        <taxon>Bacteria</taxon>
        <taxon>Bacillati</taxon>
        <taxon>Mycoplasmatota</taxon>
        <taxon>Mollicutes</taxon>
        <taxon>Mycoplasmataceae</taxon>
        <taxon>Mycoplasma</taxon>
    </lineage>
</organism>
<feature type="transmembrane region" description="Helical" evidence="5">
    <location>
        <begin position="115"/>
        <end position="138"/>
    </location>
</feature>
<keyword evidence="4 5" id="KW-0472">Membrane</keyword>
<evidence type="ECO:0000256" key="4">
    <source>
        <dbReference type="ARBA" id="ARBA00023136"/>
    </source>
</evidence>
<proteinExistence type="predicted"/>
<comment type="caution">
    <text evidence="6">The sequence shown here is derived from an EMBL/GenBank/DDBJ whole genome shotgun (WGS) entry which is preliminary data.</text>
</comment>
<feature type="transmembrane region" description="Helical" evidence="5">
    <location>
        <begin position="20"/>
        <end position="41"/>
    </location>
</feature>
<dbReference type="InterPro" id="IPR006603">
    <property type="entry name" value="PQ-loop_rpt"/>
</dbReference>
<dbReference type="Gene3D" id="1.20.1280.290">
    <property type="match status" value="2"/>
</dbReference>
<feature type="transmembrane region" description="Helical" evidence="5">
    <location>
        <begin position="197"/>
        <end position="218"/>
    </location>
</feature>
<keyword evidence="2 5" id="KW-0812">Transmembrane</keyword>
<dbReference type="GO" id="GO:0016020">
    <property type="term" value="C:membrane"/>
    <property type="evidence" value="ECO:0007669"/>
    <property type="project" value="UniProtKB-SubCell"/>
</dbReference>
<evidence type="ECO:0000256" key="3">
    <source>
        <dbReference type="ARBA" id="ARBA00022989"/>
    </source>
</evidence>
<dbReference type="Pfam" id="PF04193">
    <property type="entry name" value="PQ-loop"/>
    <property type="match status" value="1"/>
</dbReference>